<dbReference type="Pfam" id="PF21346">
    <property type="entry name" value="PcRGLX_3rd"/>
    <property type="match status" value="1"/>
</dbReference>
<dbReference type="Gene3D" id="2.60.120.200">
    <property type="match status" value="1"/>
</dbReference>
<dbReference type="Proteomes" id="UP001319045">
    <property type="component" value="Chromosome"/>
</dbReference>
<dbReference type="InterPro" id="IPR046217">
    <property type="entry name" value="DUF6250"/>
</dbReference>
<feature type="signal peptide" evidence="1">
    <location>
        <begin position="1"/>
        <end position="20"/>
    </location>
</feature>
<accession>A0ABN6EGL1</accession>
<keyword evidence="1" id="KW-0732">Signal</keyword>
<protein>
    <recommendedName>
        <fullName evidence="8">Tat pathway signal sequence domain protein</fullName>
    </recommendedName>
</protein>
<keyword evidence="7" id="KW-1185">Reference proteome</keyword>
<dbReference type="Pfam" id="PF19501">
    <property type="entry name" value="PcRGLX_1st"/>
    <property type="match status" value="1"/>
</dbReference>
<organism evidence="6 7">
    <name type="scientific">Prevotella herbatica</name>
    <dbReference type="NCBI Taxonomy" id="2801997"/>
    <lineage>
        <taxon>Bacteria</taxon>
        <taxon>Pseudomonadati</taxon>
        <taxon>Bacteroidota</taxon>
        <taxon>Bacteroidia</taxon>
        <taxon>Bacteroidales</taxon>
        <taxon>Prevotellaceae</taxon>
        <taxon>Prevotella</taxon>
    </lineage>
</organism>
<evidence type="ECO:0000259" key="2">
    <source>
        <dbReference type="Pfam" id="PF19501"/>
    </source>
</evidence>
<name>A0ABN6EGL1_9BACT</name>
<dbReference type="InterPro" id="IPR048329">
    <property type="entry name" value="PcRGLX_1st"/>
</dbReference>
<evidence type="ECO:0000259" key="5">
    <source>
        <dbReference type="Pfam" id="PF21346"/>
    </source>
</evidence>
<proteinExistence type="predicted"/>
<dbReference type="EMBL" id="AP024484">
    <property type="protein sequence ID" value="BCS85050.1"/>
    <property type="molecule type" value="Genomic_DNA"/>
</dbReference>
<reference evidence="6 7" key="1">
    <citation type="journal article" date="2022" name="Int. J. Syst. Evol. Microbiol.">
        <title>Prevotella herbatica sp. nov., a plant polysaccharide-decomposing anaerobic bacterium isolated from a methanogenic reactor.</title>
        <authorList>
            <person name="Uek A."/>
            <person name="Tonouchi A."/>
            <person name="Kaku N."/>
            <person name="Ueki K."/>
        </authorList>
    </citation>
    <scope>NUCLEOTIDE SEQUENCE [LARGE SCALE GENOMIC DNA]</scope>
    <source>
        <strain evidence="6 7">WR041</strain>
    </source>
</reference>
<feature type="domain" description="PcRGLX/YetA-like central beta-sandwich" evidence="4">
    <location>
        <begin position="306"/>
        <end position="639"/>
    </location>
</feature>
<gene>
    <name evidence="6" type="ORF">prwr041_09430</name>
</gene>
<evidence type="ECO:0008006" key="8">
    <source>
        <dbReference type="Google" id="ProtNLM"/>
    </source>
</evidence>
<dbReference type="PANTHER" id="PTHR40081">
    <property type="entry name" value="CONCANAVALIN A-LIKE LECTIN/GLUCANASE"/>
    <property type="match status" value="1"/>
</dbReference>
<feature type="domain" description="PcRGLX/YetA-like N-terminal RIFT barrel" evidence="2">
    <location>
        <begin position="219"/>
        <end position="286"/>
    </location>
</feature>
<dbReference type="InterPro" id="IPR048330">
    <property type="entry name" value="PcRGLX/YetA_2nd"/>
</dbReference>
<evidence type="ECO:0000256" key="1">
    <source>
        <dbReference type="SAM" id="SignalP"/>
    </source>
</evidence>
<sequence>MFMKKLFSLLLLTVCIVSNAQSWQKKWRVESESSQYKVIQNGGDTLEIVSPKGLTLWNVSPLHGDVTVEFDAQVVMAGPNDRLSDLNSFFMASDPKAKNIWTNMAARGGVFSRQTALQMYYLGYGGNYNTTTRFRRYTGNGQPPVIREYKDASHLLKANHWYHIKIEKVGNRIRYFFDGECIVDYIDAKPLERGWFGFRTTLSHTRIANFHTYRSSLSDVSLHWVGNVPDVAMPVTFGVPFAKGEVTDKSLRNYGISNIPVDSWINARWQDGSVKWAAFSALIPKRVNATTLKAGYGQHVKHKLVDISKNGIIVNTGNMKVLFPRHGNSFMDYIIYKGIKVADKGHVVASTSLSSYKSVIDTSYIENCGNIRAVVRVNGHLIGDKGSSMTLPFTLRFYLYYGSEQIKIQHSFVYDGNQNNDFIKSLGLQFNVPFRETVYNRHVAFSFSEDSVWTESVQPLDGRRELDREHNYLSDQMKGLRIPEYSTFDDEQKTLLDDWASWDGFRLSQLNDGSFTIRKRATGKSPWIGTFTGTRSCGLAYVGDVSGGISATLKDFWQSYPSTLQIDSARTNMGRMTIWLWSPEAEPMDLRHYDVRAHGLESSYEDVQKGMSEPYGVGRTSIITLRPYSSVPGTLRLKQDAIVSADDARLLPTAEYLHDKKAFGIWSLPRQSTDSVTSVVENKLNWWIETYKKAVADYHWFGFWNYGDFMHAYSPERSEWRYDVGGYAWDNTELASPDWLWYSFLRTGRADIWKMAEAMTRHNSEVDVYHLGDMKGLGSRHNVSHWGCGAKEARISQSAFDRFLYYLTSDERLGDIMHDETDADMMLYHIDPMRLAEPISEYPCTAPARLRFGPDWLAYAGNWMTEWERTGNTKYRNKIIAGLKSISSLPDGIFTGNLAKGYDPATGIISYEGDVNMKKTNHLMTIMGGFEVMNELRQMITVPEFEHTWLDFARRYQFMAAKNHNHFPVRRLQAFAAYSLNDKVLRNAAWNSLLKDIDNFSTNDAALWSLDAIYMLEVIPEK</sequence>
<dbReference type="Pfam" id="PF19763">
    <property type="entry name" value="DUF6250"/>
    <property type="match status" value="1"/>
</dbReference>
<evidence type="ECO:0000313" key="6">
    <source>
        <dbReference type="EMBL" id="BCS85050.1"/>
    </source>
</evidence>
<feature type="domain" description="PcRGLX/YetA-like C-terminal alpha/alpha toroid" evidence="5">
    <location>
        <begin position="649"/>
        <end position="997"/>
    </location>
</feature>
<evidence type="ECO:0000259" key="4">
    <source>
        <dbReference type="Pfam" id="PF21345"/>
    </source>
</evidence>
<feature type="domain" description="DUF6250" evidence="3">
    <location>
        <begin position="48"/>
        <end position="210"/>
    </location>
</feature>
<dbReference type="PANTHER" id="PTHR40081:SF1">
    <property type="entry name" value="TAT PATHWAY SIGNAL SEQUENCE DOMAIN PROTEIN"/>
    <property type="match status" value="1"/>
</dbReference>
<evidence type="ECO:0000313" key="7">
    <source>
        <dbReference type="Proteomes" id="UP001319045"/>
    </source>
</evidence>
<dbReference type="InterPro" id="IPR048331">
    <property type="entry name" value="PcRGLX/YetA_3rd"/>
</dbReference>
<feature type="chain" id="PRO_5047081167" description="Tat pathway signal sequence domain protein" evidence="1">
    <location>
        <begin position="21"/>
        <end position="1022"/>
    </location>
</feature>
<evidence type="ECO:0000259" key="3">
    <source>
        <dbReference type="Pfam" id="PF19763"/>
    </source>
</evidence>
<dbReference type="InterPro" id="IPR045793">
    <property type="entry name" value="PcRGLX/YetA-like"/>
</dbReference>
<dbReference type="Pfam" id="PF21345">
    <property type="entry name" value="PcRGLX_2nd"/>
    <property type="match status" value="1"/>
</dbReference>